<keyword evidence="3" id="KW-1185">Reference proteome</keyword>
<organism evidence="3 4">
    <name type="scientific">Elaeis guineensis var. tenera</name>
    <name type="common">Oil palm</name>
    <dbReference type="NCBI Taxonomy" id="51953"/>
    <lineage>
        <taxon>Eukaryota</taxon>
        <taxon>Viridiplantae</taxon>
        <taxon>Streptophyta</taxon>
        <taxon>Embryophyta</taxon>
        <taxon>Tracheophyta</taxon>
        <taxon>Spermatophyta</taxon>
        <taxon>Magnoliopsida</taxon>
        <taxon>Liliopsida</taxon>
        <taxon>Arecaceae</taxon>
        <taxon>Arecoideae</taxon>
        <taxon>Cocoseae</taxon>
        <taxon>Elaeidinae</taxon>
        <taxon>Elaeis</taxon>
    </lineage>
</organism>
<dbReference type="AlphaFoldDB" id="A0A6I9REM1"/>
<name>A0A6I9REM1_ELAGV</name>
<keyword evidence="2" id="KW-0472">Membrane</keyword>
<feature type="region of interest" description="Disordered" evidence="1">
    <location>
        <begin position="1"/>
        <end position="23"/>
    </location>
</feature>
<feature type="compositionally biased region" description="Low complexity" evidence="1">
    <location>
        <begin position="12"/>
        <end position="22"/>
    </location>
</feature>
<dbReference type="RefSeq" id="XP_010924751.1">
    <property type="nucleotide sequence ID" value="XM_010926449.3"/>
</dbReference>
<dbReference type="Proteomes" id="UP000504607">
    <property type="component" value="Chromosome 6"/>
</dbReference>
<keyword evidence="2" id="KW-0812">Transmembrane</keyword>
<proteinExistence type="predicted"/>
<accession>A0A6I9REM1</accession>
<evidence type="ECO:0000256" key="1">
    <source>
        <dbReference type="SAM" id="MobiDB-lite"/>
    </source>
</evidence>
<protein>
    <submittedName>
        <fullName evidence="4">Uncharacterized protein LOC105047507</fullName>
    </submittedName>
</protein>
<feature type="transmembrane region" description="Helical" evidence="2">
    <location>
        <begin position="52"/>
        <end position="71"/>
    </location>
</feature>
<evidence type="ECO:0000256" key="2">
    <source>
        <dbReference type="SAM" id="Phobius"/>
    </source>
</evidence>
<keyword evidence="2" id="KW-1133">Transmembrane helix</keyword>
<evidence type="ECO:0000313" key="4">
    <source>
        <dbReference type="RefSeq" id="XP_010924751.1"/>
    </source>
</evidence>
<evidence type="ECO:0000313" key="3">
    <source>
        <dbReference type="Proteomes" id="UP000504607"/>
    </source>
</evidence>
<dbReference type="InParanoid" id="A0A6I9REM1"/>
<gene>
    <name evidence="4" type="primary">LOC105047507</name>
</gene>
<sequence>MAALASVPPPGCSSSFSPFSSKSRLDASSLPSPLPSGDEDETILHSFVANRWTLKSLAVALISIFLLLLFFQPNKARAVAKLSVAIDGDPTGAEQFLENNSILAFMRFTRGHGDDGRRPKEVSVVVARSFSPQVDLVSTIFTLQTNRKLAWLRFIFIF</sequence>
<reference evidence="4" key="1">
    <citation type="submission" date="2025-08" db="UniProtKB">
        <authorList>
            <consortium name="RefSeq"/>
        </authorList>
    </citation>
    <scope>IDENTIFICATION</scope>
</reference>